<protein>
    <submittedName>
        <fullName evidence="3">4'-phosphopantetheinyl transferase superfamily protein</fullName>
    </submittedName>
</protein>
<comment type="caution">
    <text evidence="3">The sequence shown here is derived from an EMBL/GenBank/DDBJ whole genome shotgun (WGS) entry which is preliminary data.</text>
</comment>
<dbReference type="GO" id="GO:0008897">
    <property type="term" value="F:holo-[acyl-carrier-protein] synthase activity"/>
    <property type="evidence" value="ECO:0007669"/>
    <property type="project" value="InterPro"/>
</dbReference>
<evidence type="ECO:0000313" key="4">
    <source>
        <dbReference type="Proteomes" id="UP000824076"/>
    </source>
</evidence>
<dbReference type="Proteomes" id="UP000824076">
    <property type="component" value="Unassembled WGS sequence"/>
</dbReference>
<name>A0A9D1IKK4_9BACT</name>
<evidence type="ECO:0000259" key="2">
    <source>
        <dbReference type="Pfam" id="PF01648"/>
    </source>
</evidence>
<proteinExistence type="predicted"/>
<dbReference type="EMBL" id="DVMS01000111">
    <property type="protein sequence ID" value="HIU38793.1"/>
    <property type="molecule type" value="Genomic_DNA"/>
</dbReference>
<feature type="domain" description="4'-phosphopantetheinyl transferase" evidence="2">
    <location>
        <begin position="93"/>
        <end position="149"/>
    </location>
</feature>
<sequence length="207" mass="22925">MSKLFENEVKRLSPFPEVELATVALPSLANRRESEMRASTALVEMLFGGNCKLGHEPSGAPFLECSGIRDEAVSVSLSHCRDSVALAYSRSHRVGVDVETLRPQTLRVGERVFCTEELRHLGMSLWMHTLAWTAKEALYKCALLGGIDFRADIRLFPEGIAERAACSEYAATVCGEPYRVVSLFEGEHIITTAISENHNINSIIKDK</sequence>
<dbReference type="SUPFAM" id="SSF56214">
    <property type="entry name" value="4'-phosphopantetheinyl transferase"/>
    <property type="match status" value="1"/>
</dbReference>
<reference evidence="3" key="1">
    <citation type="submission" date="2020-10" db="EMBL/GenBank/DDBJ databases">
        <authorList>
            <person name="Gilroy R."/>
        </authorList>
    </citation>
    <scope>NUCLEOTIDE SEQUENCE</scope>
    <source>
        <strain evidence="3">17073</strain>
    </source>
</reference>
<organism evidence="3 4">
    <name type="scientific">Candidatus Limisoma intestinavium</name>
    <dbReference type="NCBI Taxonomy" id="2840856"/>
    <lineage>
        <taxon>Bacteria</taxon>
        <taxon>Pseudomonadati</taxon>
        <taxon>Bacteroidota</taxon>
        <taxon>Bacteroidia</taxon>
        <taxon>Bacteroidales</taxon>
        <taxon>Candidatus Limisoma</taxon>
    </lineage>
</organism>
<dbReference type="AlphaFoldDB" id="A0A9D1IKK4"/>
<dbReference type="InterPro" id="IPR037143">
    <property type="entry name" value="4-PPantetheinyl_Trfase_dom_sf"/>
</dbReference>
<gene>
    <name evidence="3" type="ORF">IAD18_03900</name>
</gene>
<reference evidence="3" key="2">
    <citation type="journal article" date="2021" name="PeerJ">
        <title>Extensive microbial diversity within the chicken gut microbiome revealed by metagenomics and culture.</title>
        <authorList>
            <person name="Gilroy R."/>
            <person name="Ravi A."/>
            <person name="Getino M."/>
            <person name="Pursley I."/>
            <person name="Horton D.L."/>
            <person name="Alikhan N.F."/>
            <person name="Baker D."/>
            <person name="Gharbi K."/>
            <person name="Hall N."/>
            <person name="Watson M."/>
            <person name="Adriaenssens E.M."/>
            <person name="Foster-Nyarko E."/>
            <person name="Jarju S."/>
            <person name="Secka A."/>
            <person name="Antonio M."/>
            <person name="Oren A."/>
            <person name="Chaudhuri R.R."/>
            <person name="La Ragione R."/>
            <person name="Hildebrand F."/>
            <person name="Pallen M.J."/>
        </authorList>
    </citation>
    <scope>NUCLEOTIDE SEQUENCE</scope>
    <source>
        <strain evidence="3">17073</strain>
    </source>
</reference>
<dbReference type="InterPro" id="IPR008278">
    <property type="entry name" value="4-PPantetheinyl_Trfase_dom"/>
</dbReference>
<accession>A0A9D1IKK4</accession>
<evidence type="ECO:0000256" key="1">
    <source>
        <dbReference type="ARBA" id="ARBA00022679"/>
    </source>
</evidence>
<keyword evidence="1 3" id="KW-0808">Transferase</keyword>
<evidence type="ECO:0000313" key="3">
    <source>
        <dbReference type="EMBL" id="HIU38793.1"/>
    </source>
</evidence>
<dbReference type="Gene3D" id="3.90.470.20">
    <property type="entry name" value="4'-phosphopantetheinyl transferase domain"/>
    <property type="match status" value="1"/>
</dbReference>
<dbReference type="GO" id="GO:0000287">
    <property type="term" value="F:magnesium ion binding"/>
    <property type="evidence" value="ECO:0007669"/>
    <property type="project" value="InterPro"/>
</dbReference>
<dbReference type="Pfam" id="PF01648">
    <property type="entry name" value="ACPS"/>
    <property type="match status" value="1"/>
</dbReference>